<proteinExistence type="predicted"/>
<dbReference type="EMBL" id="BSKO01000001">
    <property type="protein sequence ID" value="GLO66100.1"/>
    <property type="molecule type" value="Genomic_DNA"/>
</dbReference>
<evidence type="ECO:0000313" key="2">
    <source>
        <dbReference type="Proteomes" id="UP001275436"/>
    </source>
</evidence>
<name>A0ABQ5TLW7_9BACI</name>
<organism evidence="1 2">
    <name type="scientific">Oceanobacillus kimchii</name>
    <dbReference type="NCBI Taxonomy" id="746691"/>
    <lineage>
        <taxon>Bacteria</taxon>
        <taxon>Bacillati</taxon>
        <taxon>Bacillota</taxon>
        <taxon>Bacilli</taxon>
        <taxon>Bacillales</taxon>
        <taxon>Bacillaceae</taxon>
        <taxon>Oceanobacillus</taxon>
    </lineage>
</organism>
<evidence type="ECO:0000313" key="1">
    <source>
        <dbReference type="EMBL" id="GLO66100.1"/>
    </source>
</evidence>
<dbReference type="RefSeq" id="WP_317957988.1">
    <property type="nucleotide sequence ID" value="NZ_BSKO01000001.1"/>
</dbReference>
<protein>
    <submittedName>
        <fullName evidence="1">Uncharacterized protein</fullName>
    </submittedName>
</protein>
<reference evidence="1 2" key="1">
    <citation type="submission" date="2023-02" db="EMBL/GenBank/DDBJ databases">
        <title>Oceanobacillus kimchii IFOP_LL358 isolated form Alexandrium catenella lab strain.</title>
        <authorList>
            <person name="Gajardo G."/>
            <person name="Ueki S."/>
            <person name="Maruyama F."/>
        </authorList>
    </citation>
    <scope>NUCLEOTIDE SEQUENCE [LARGE SCALE GENOMIC DNA]</scope>
    <source>
        <strain evidence="1 2">IFOP_LL358</strain>
    </source>
</reference>
<accession>A0ABQ5TLW7</accession>
<comment type="caution">
    <text evidence="1">The sequence shown here is derived from an EMBL/GenBank/DDBJ whole genome shotgun (WGS) entry which is preliminary data.</text>
</comment>
<sequence length="121" mass="15186">MREQRYVGHIYAWEKYVDRFEEIKIKHFEELMTIGQISKELRIPEWIILELFEKMKMDKLSYKELTRRKRSNNFDKIYTWHFKQKLSMNEIYRRYGYSQPYCRRVLADKGLKQREIINQHS</sequence>
<dbReference type="Proteomes" id="UP001275436">
    <property type="component" value="Unassembled WGS sequence"/>
</dbReference>
<keyword evidence="2" id="KW-1185">Reference proteome</keyword>
<gene>
    <name evidence="1" type="ORF">MACH08_18840</name>
</gene>